<dbReference type="Pfam" id="PF10374">
    <property type="entry name" value="EST1"/>
    <property type="match status" value="1"/>
</dbReference>
<comment type="caution">
    <text evidence="4">The sequence shown here is derived from an EMBL/GenBank/DDBJ whole genome shotgun (WGS) entry which is preliminary data.</text>
</comment>
<feature type="domain" description="Telomerase activating protein Est1-like N-terminal" evidence="3">
    <location>
        <begin position="63"/>
        <end position="179"/>
    </location>
</feature>
<feature type="domain" description="DNA/RNA-binding" evidence="2">
    <location>
        <begin position="192"/>
        <end position="512"/>
    </location>
</feature>
<feature type="compositionally biased region" description="Polar residues" evidence="1">
    <location>
        <begin position="582"/>
        <end position="605"/>
    </location>
</feature>
<organism evidence="4 5">
    <name type="scientific">Paraglomus brasilianum</name>
    <dbReference type="NCBI Taxonomy" id="144538"/>
    <lineage>
        <taxon>Eukaryota</taxon>
        <taxon>Fungi</taxon>
        <taxon>Fungi incertae sedis</taxon>
        <taxon>Mucoromycota</taxon>
        <taxon>Glomeromycotina</taxon>
        <taxon>Glomeromycetes</taxon>
        <taxon>Paraglomerales</taxon>
        <taxon>Paraglomeraceae</taxon>
        <taxon>Paraglomus</taxon>
    </lineage>
</organism>
<feature type="region of interest" description="Disordered" evidence="1">
    <location>
        <begin position="578"/>
        <end position="608"/>
    </location>
</feature>
<dbReference type="GO" id="GO:0070034">
    <property type="term" value="F:telomerase RNA binding"/>
    <property type="evidence" value="ECO:0007669"/>
    <property type="project" value="TreeGrafter"/>
</dbReference>
<evidence type="ECO:0000256" key="1">
    <source>
        <dbReference type="SAM" id="MobiDB-lite"/>
    </source>
</evidence>
<dbReference type="GO" id="GO:0005697">
    <property type="term" value="C:telomerase holoenzyme complex"/>
    <property type="evidence" value="ECO:0007669"/>
    <property type="project" value="TreeGrafter"/>
</dbReference>
<proteinExistence type="predicted"/>
<dbReference type="Proteomes" id="UP000789739">
    <property type="component" value="Unassembled WGS sequence"/>
</dbReference>
<evidence type="ECO:0000313" key="5">
    <source>
        <dbReference type="Proteomes" id="UP000789739"/>
    </source>
</evidence>
<dbReference type="Gene3D" id="1.25.40.10">
    <property type="entry name" value="Tetratricopeptide repeat domain"/>
    <property type="match status" value="1"/>
</dbReference>
<evidence type="ECO:0000313" key="4">
    <source>
        <dbReference type="EMBL" id="CAG8540289.1"/>
    </source>
</evidence>
<dbReference type="EMBL" id="CAJVPI010000480">
    <property type="protein sequence ID" value="CAG8540289.1"/>
    <property type="molecule type" value="Genomic_DNA"/>
</dbReference>
<name>A0A9N9AU58_9GLOM</name>
<reference evidence="4" key="1">
    <citation type="submission" date="2021-06" db="EMBL/GenBank/DDBJ databases">
        <authorList>
            <person name="Kallberg Y."/>
            <person name="Tangrot J."/>
            <person name="Rosling A."/>
        </authorList>
    </citation>
    <scope>NUCLEOTIDE SEQUENCE</scope>
    <source>
        <strain evidence="4">BR232B</strain>
    </source>
</reference>
<protein>
    <submittedName>
        <fullName evidence="4">8457_t:CDS:1</fullName>
    </submittedName>
</protein>
<dbReference type="PANTHER" id="PTHR15696:SF0">
    <property type="entry name" value="TELOMERASE-BINDING PROTEIN EST1A"/>
    <property type="match status" value="1"/>
</dbReference>
<keyword evidence="5" id="KW-1185">Reference proteome</keyword>
<dbReference type="OrthoDB" id="69928at2759"/>
<dbReference type="GO" id="GO:0042162">
    <property type="term" value="F:telomeric DNA binding"/>
    <property type="evidence" value="ECO:0007669"/>
    <property type="project" value="TreeGrafter"/>
</dbReference>
<dbReference type="InterPro" id="IPR011990">
    <property type="entry name" value="TPR-like_helical_dom_sf"/>
</dbReference>
<dbReference type="AlphaFoldDB" id="A0A9N9AU58"/>
<gene>
    <name evidence="4" type="ORF">PBRASI_LOCUS4552</name>
</gene>
<dbReference type="Pfam" id="PF10373">
    <property type="entry name" value="EST1_DNA_bind"/>
    <property type="match status" value="1"/>
</dbReference>
<dbReference type="InterPro" id="IPR019458">
    <property type="entry name" value="Est1-like_N"/>
</dbReference>
<dbReference type="InterPro" id="IPR045153">
    <property type="entry name" value="Est1/Ebs1-like"/>
</dbReference>
<dbReference type="SUPFAM" id="SSF48452">
    <property type="entry name" value="TPR-like"/>
    <property type="match status" value="1"/>
</dbReference>
<evidence type="ECO:0000259" key="2">
    <source>
        <dbReference type="Pfam" id="PF10373"/>
    </source>
</evidence>
<sequence length="696" mass="79926">MPAYDHHIAVDLFKSTVELESDMRLLLKQKPSYDREVCALRSKLRETYERIIFLDYEYAQSKDVEQNLWKYVFYKVIEDYRKRIRNASPNGKGRPATARKLNSSFRSFLHEATGFYYSFIQKLAVHFELEQLDPIVKKFGLTNDTRNSRHSYPDNIKQRAVLSCHKSLIFLGDLARYREKQLNKPRKNWSTASDYYNQARQLVPESGNPHNQLAVLATYNNDDFSAVYHYYRSLVVRHPFLTAKDNINLLFQKTRNSFNSAEEKTEGSRQRRFSRMRQGNGAVNKQKIGKAVEEFYAEFIHLHSILFLKSDLELYVDLKNSVLSQLQEYIITRVLDADQLLKVNVINISALFVLRHIINDNGHGLNSEAKNMYGHASKKVLVEKYAFLLVIDTFKLLLDVCESELRDVNSSTETPNNALQLLTAPVKRVLPSIRIGIKWIHANFAYIASMSSAIAEDSNIKEEHKEVNKFWENVARFLNTMERLFPHANGIPLEVPLREDFELNGFLALKNEIGFDLKLFVSESEPFEEIDMRIYDIVEGAHKIVASKAFELYNVNGLFTFKKPLSPMDDESTISNIVDEGSSVNSDSDLTEFHSASPNSSTNLSNDDDTGEVILFTGRRNANQQLNSTVGSDRAVQNMQENTTRHLAANSMTSNAAVRNTSVSHTSEEQVLNAAGDKSEQTSFWDRFQNKHMLWI</sequence>
<accession>A0A9N9AU58</accession>
<evidence type="ECO:0000259" key="3">
    <source>
        <dbReference type="Pfam" id="PF10374"/>
    </source>
</evidence>
<dbReference type="GO" id="GO:0000184">
    <property type="term" value="P:nuclear-transcribed mRNA catabolic process, nonsense-mediated decay"/>
    <property type="evidence" value="ECO:0007669"/>
    <property type="project" value="TreeGrafter"/>
</dbReference>
<dbReference type="PANTHER" id="PTHR15696">
    <property type="entry name" value="SMG-7 SUPPRESSOR WITH MORPHOLOGICAL EFFECT ON GENITALIA PROTEIN 7"/>
    <property type="match status" value="1"/>
</dbReference>
<dbReference type="InterPro" id="IPR018834">
    <property type="entry name" value="DNA/RNA-bd_Est1-type"/>
</dbReference>